<evidence type="ECO:0000313" key="1">
    <source>
        <dbReference type="EMBL" id="OLO46078.1"/>
    </source>
</evidence>
<dbReference type="Proteomes" id="UP000186471">
    <property type="component" value="Unassembled WGS sequence"/>
</dbReference>
<organism evidence="1 2">
    <name type="scientific">Actinomyces oris</name>
    <dbReference type="NCBI Taxonomy" id="544580"/>
    <lineage>
        <taxon>Bacteria</taxon>
        <taxon>Bacillati</taxon>
        <taxon>Actinomycetota</taxon>
        <taxon>Actinomycetes</taxon>
        <taxon>Actinomycetales</taxon>
        <taxon>Actinomycetaceae</taxon>
        <taxon>Actinomyces</taxon>
    </lineage>
</organism>
<reference evidence="1 2" key="1">
    <citation type="submission" date="2016-12" db="EMBL/GenBank/DDBJ databases">
        <title>Genomic comparison of strains in the 'Actinomyces naeslundii' group.</title>
        <authorList>
            <person name="Mughal S.R."/>
            <person name="Do T."/>
            <person name="Gilbert S.C."/>
            <person name="Witherden E.A."/>
            <person name="Didelot X."/>
            <person name="Beighton D."/>
        </authorList>
    </citation>
    <scope>NUCLEOTIDE SEQUENCE [LARGE SCALE GENOMIC DNA]</scope>
    <source>
        <strain evidence="1 2">R21091</strain>
    </source>
</reference>
<protein>
    <submittedName>
        <fullName evidence="1">Uncharacterized protein</fullName>
    </submittedName>
</protein>
<comment type="caution">
    <text evidence="1">The sequence shown here is derived from an EMBL/GenBank/DDBJ whole genome shotgun (WGS) entry which is preliminary data.</text>
</comment>
<proteinExistence type="predicted"/>
<gene>
    <name evidence="1" type="ORF">BKH31_08055</name>
</gene>
<evidence type="ECO:0000313" key="2">
    <source>
        <dbReference type="Proteomes" id="UP000186471"/>
    </source>
</evidence>
<name>A0A1Q8VDA0_9ACTO</name>
<dbReference type="EMBL" id="MSKK01000034">
    <property type="protein sequence ID" value="OLO46078.1"/>
    <property type="molecule type" value="Genomic_DNA"/>
</dbReference>
<dbReference type="RefSeq" id="WP_075411832.1">
    <property type="nucleotide sequence ID" value="NZ_MSKK01000034.1"/>
</dbReference>
<dbReference type="OrthoDB" id="3259391at2"/>
<dbReference type="AlphaFoldDB" id="A0A1Q8VDA0"/>
<accession>A0A1Q8VDA0</accession>
<sequence>MTVLAGLLDQLDLSDQELADAMREATARTSQDGVGPVSAGMTDFLARTTPRGRSKSTARKVERILSDRAYAEQLTAQHEAVQAACTLARSLSTRQVASLLSRTTTTITRAAGRTLYAYREGRSLRFPTWQFHDSRPIPGLATVVPVLREGLTPATIEARMTTSDPELLDGATPTQWLIAGGDPAAVVQQLSDADHR</sequence>